<dbReference type="EMBL" id="CAFBLT010000001">
    <property type="protein sequence ID" value="CAB4879310.1"/>
    <property type="molecule type" value="Genomic_DNA"/>
</dbReference>
<dbReference type="NCBIfam" id="NF005924">
    <property type="entry name" value="PRK07937.1"/>
    <property type="match status" value="1"/>
</dbReference>
<dbReference type="GO" id="GO:0016747">
    <property type="term" value="F:acyltransferase activity, transferring groups other than amino-acyl groups"/>
    <property type="evidence" value="ECO:0007669"/>
    <property type="project" value="InterPro"/>
</dbReference>
<dbReference type="InterPro" id="IPR002155">
    <property type="entry name" value="Thiolase"/>
</dbReference>
<proteinExistence type="predicted"/>
<dbReference type="InterPro" id="IPR016039">
    <property type="entry name" value="Thiolase-like"/>
</dbReference>
<evidence type="ECO:0000313" key="2">
    <source>
        <dbReference type="EMBL" id="CAB5021164.1"/>
    </source>
</evidence>
<reference evidence="2" key="1">
    <citation type="submission" date="2020-05" db="EMBL/GenBank/DDBJ databases">
        <authorList>
            <person name="Chiriac C."/>
            <person name="Salcher M."/>
            <person name="Ghai R."/>
            <person name="Kavagutti S V."/>
        </authorList>
    </citation>
    <scope>NUCLEOTIDE SEQUENCE</scope>
</reference>
<accession>A0A6J7R2U8</accession>
<dbReference type="PANTHER" id="PTHR42870">
    <property type="entry name" value="ACETYL-COA C-ACETYLTRANSFERASE"/>
    <property type="match status" value="1"/>
</dbReference>
<dbReference type="CDD" id="cd00829">
    <property type="entry name" value="SCP-x_thiolase"/>
    <property type="match status" value="1"/>
</dbReference>
<sequence>MSTAPQPKQGTRPVAIVSFAQAPTQRRIEQANEVELLMPVISEVYAQANMTKDDVDFVCSGSTDYLIGGPFSFVTALDAVGVWPPKRESHVEMDAAWALYESWVQLQEGDLDVALVYGFGKSSLGDLQRILALQLDPYTMAPLWPDQVSLAALQAQAMIDRGLATEEDFAGVASRSRRDAMNNPNAQVANDLDVATLLKEEYIASPLRRHCVPPLSDGAAAMILVAGDRAFDVVDRPAWITGIDHRIEAHAFGVRDLATSPSTTKAAHMAGVGEGDVDVAEIHAPFAHQEILLASALGLSSATTLNPSGGPLAANPLMAGGLIRFGEAANRIMDGTASRAVAHATSGPILQQNLVAVLEAAS</sequence>
<dbReference type="EMBL" id="CAFBPM010000007">
    <property type="protein sequence ID" value="CAB5021164.1"/>
    <property type="molecule type" value="Genomic_DNA"/>
</dbReference>
<dbReference type="PANTHER" id="PTHR42870:SF1">
    <property type="entry name" value="NON-SPECIFIC LIPID-TRANSFER PROTEIN-LIKE 2"/>
    <property type="match status" value="1"/>
</dbReference>
<dbReference type="PIRSF" id="PIRSF000429">
    <property type="entry name" value="Ac-CoA_Ac_transf"/>
    <property type="match status" value="1"/>
</dbReference>
<organism evidence="2">
    <name type="scientific">freshwater metagenome</name>
    <dbReference type="NCBI Taxonomy" id="449393"/>
    <lineage>
        <taxon>unclassified sequences</taxon>
        <taxon>metagenomes</taxon>
        <taxon>ecological metagenomes</taxon>
    </lineage>
</organism>
<dbReference type="SUPFAM" id="SSF53901">
    <property type="entry name" value="Thiolase-like"/>
    <property type="match status" value="2"/>
</dbReference>
<dbReference type="Gene3D" id="3.40.47.10">
    <property type="match status" value="1"/>
</dbReference>
<protein>
    <submittedName>
        <fullName evidence="2">Unannotated protein</fullName>
    </submittedName>
</protein>
<name>A0A6J7R2U8_9ZZZZ</name>
<gene>
    <name evidence="1" type="ORF">UFOPK3427_01371</name>
    <name evidence="2" type="ORF">UFOPK4112_00930</name>
</gene>
<evidence type="ECO:0000313" key="1">
    <source>
        <dbReference type="EMBL" id="CAB4879310.1"/>
    </source>
</evidence>
<dbReference type="AlphaFoldDB" id="A0A6J7R2U8"/>